<reference evidence="2" key="1">
    <citation type="submission" date="2022-11" db="EMBL/GenBank/DDBJ databases">
        <title>Chromosome-level genome of Pogonophryne albipinna.</title>
        <authorList>
            <person name="Jo E."/>
        </authorList>
    </citation>
    <scope>NUCLEOTIDE SEQUENCE</scope>
    <source>
        <strain evidence="2">SGF0006</strain>
        <tissue evidence="2">Muscle</tissue>
    </source>
</reference>
<dbReference type="SUPFAM" id="SSF57903">
    <property type="entry name" value="FYVE/PHD zinc finger"/>
    <property type="match status" value="1"/>
</dbReference>
<gene>
    <name evidence="2" type="ORF">JOQ06_014090</name>
</gene>
<comment type="caution">
    <text evidence="2">The sequence shown here is derived from an EMBL/GenBank/DDBJ whole genome shotgun (WGS) entry which is preliminary data.</text>
</comment>
<evidence type="ECO:0000313" key="3">
    <source>
        <dbReference type="Proteomes" id="UP001219934"/>
    </source>
</evidence>
<dbReference type="Proteomes" id="UP001219934">
    <property type="component" value="Unassembled WGS sequence"/>
</dbReference>
<feature type="compositionally biased region" description="Acidic residues" evidence="1">
    <location>
        <begin position="202"/>
        <end position="215"/>
    </location>
</feature>
<dbReference type="InterPro" id="IPR013083">
    <property type="entry name" value="Znf_RING/FYVE/PHD"/>
</dbReference>
<sequence>MRGRRMAPGSKRDEDNGPAEDKWPRFVLHRGVDRGVKRRQVKPLAASLLDALDYDSSDDSDFEVGDATGSDGTGNGSDEDEGSKASAAGSESDSENAGSADEAIDENEAKDLAADENLTEDEEKSKQPPSSSDGSTKETPIVPATKSRRKSKKTSDPEPEKDLEKEPESESTSGNTEENQTETKKWNFRRNRPLLDFTTMEDLNEMDDYDSEDDNDWRPSVGKKKGKTGDTSSDSDKDLKKPKKKTKSSNAFDEELTNDGMSQGKRNEDALLDRAQTWTAQHILICCVCLGDNSEDADEIIQCDNCGVTVHE</sequence>
<dbReference type="EMBL" id="JAPTMU010000026">
    <property type="protein sequence ID" value="KAJ4923606.1"/>
    <property type="molecule type" value="Genomic_DNA"/>
</dbReference>
<dbReference type="Gene3D" id="3.30.40.10">
    <property type="entry name" value="Zinc/RING finger domain, C3HC4 (zinc finger)"/>
    <property type="match status" value="1"/>
</dbReference>
<evidence type="ECO:0000313" key="2">
    <source>
        <dbReference type="EMBL" id="KAJ4923606.1"/>
    </source>
</evidence>
<keyword evidence="3" id="KW-1185">Reference proteome</keyword>
<dbReference type="AlphaFoldDB" id="A0AAD6F6V5"/>
<proteinExistence type="predicted"/>
<name>A0AAD6F6V5_9TELE</name>
<feature type="compositionally biased region" description="Low complexity" evidence="1">
    <location>
        <begin position="84"/>
        <end position="101"/>
    </location>
</feature>
<evidence type="ECO:0008006" key="4">
    <source>
        <dbReference type="Google" id="ProtNLM"/>
    </source>
</evidence>
<accession>A0AAD6F6V5</accession>
<feature type="compositionally biased region" description="Acidic residues" evidence="1">
    <location>
        <begin position="52"/>
        <end position="64"/>
    </location>
</feature>
<feature type="compositionally biased region" description="Polar residues" evidence="1">
    <location>
        <begin position="127"/>
        <end position="138"/>
    </location>
</feature>
<feature type="compositionally biased region" description="Basic and acidic residues" evidence="1">
    <location>
        <begin position="10"/>
        <end position="35"/>
    </location>
</feature>
<feature type="region of interest" description="Disordered" evidence="1">
    <location>
        <begin position="1"/>
        <end position="265"/>
    </location>
</feature>
<feature type="compositionally biased region" description="Basic and acidic residues" evidence="1">
    <location>
        <begin position="153"/>
        <end position="168"/>
    </location>
</feature>
<organism evidence="2 3">
    <name type="scientific">Pogonophryne albipinna</name>
    <dbReference type="NCBI Taxonomy" id="1090488"/>
    <lineage>
        <taxon>Eukaryota</taxon>
        <taxon>Metazoa</taxon>
        <taxon>Chordata</taxon>
        <taxon>Craniata</taxon>
        <taxon>Vertebrata</taxon>
        <taxon>Euteleostomi</taxon>
        <taxon>Actinopterygii</taxon>
        <taxon>Neopterygii</taxon>
        <taxon>Teleostei</taxon>
        <taxon>Neoteleostei</taxon>
        <taxon>Acanthomorphata</taxon>
        <taxon>Eupercaria</taxon>
        <taxon>Perciformes</taxon>
        <taxon>Notothenioidei</taxon>
        <taxon>Pogonophryne</taxon>
    </lineage>
</organism>
<feature type="non-terminal residue" evidence="2">
    <location>
        <position position="1"/>
    </location>
</feature>
<protein>
    <recommendedName>
        <fullName evidence="4">PHD finger protein 14</fullName>
    </recommendedName>
</protein>
<dbReference type="InterPro" id="IPR011011">
    <property type="entry name" value="Znf_FYVE_PHD"/>
</dbReference>
<evidence type="ECO:0000256" key="1">
    <source>
        <dbReference type="SAM" id="MobiDB-lite"/>
    </source>
</evidence>